<protein>
    <submittedName>
        <fullName evidence="1">Uncharacterized protein</fullName>
    </submittedName>
</protein>
<reference evidence="1" key="1">
    <citation type="journal article" date="2014" name="Int. J. Syst. Evol. Microbiol.">
        <title>Complete genome sequence of Corynebacterium casei LMG S-19264T (=DSM 44701T), isolated from a smear-ripened cheese.</title>
        <authorList>
            <consortium name="US DOE Joint Genome Institute (JGI-PGF)"/>
            <person name="Walter F."/>
            <person name="Albersmeier A."/>
            <person name="Kalinowski J."/>
            <person name="Ruckert C."/>
        </authorList>
    </citation>
    <scope>NUCLEOTIDE SEQUENCE</scope>
    <source>
        <strain evidence="1">VKM B-2935</strain>
    </source>
</reference>
<dbReference type="RefSeq" id="WP_271196189.1">
    <property type="nucleotide sequence ID" value="NZ_BSFN01000008.1"/>
</dbReference>
<name>A0A9W6K9L5_9PSED</name>
<comment type="caution">
    <text evidence="1">The sequence shown here is derived from an EMBL/GenBank/DDBJ whole genome shotgun (WGS) entry which is preliminary data.</text>
</comment>
<dbReference type="Proteomes" id="UP001143328">
    <property type="component" value="Unassembled WGS sequence"/>
</dbReference>
<sequence>MDGLFARTPLVCPECQGVLWETNNAPLRYRCHTGHSFTAKTFAQIQNKSIEEALWVAIRAIRDKEVFFKRQQQTATSRNLGDEAREYEVAAEHARNAAEELVQFTTHIYHEV</sequence>
<accession>A0A9W6K9L5</accession>
<dbReference type="EMBL" id="BSFN01000008">
    <property type="protein sequence ID" value="GLK90004.1"/>
    <property type="molecule type" value="Genomic_DNA"/>
</dbReference>
<proteinExistence type="predicted"/>
<gene>
    <name evidence="1" type="ORF">GCM10017655_30660</name>
</gene>
<dbReference type="AlphaFoldDB" id="A0A9W6K9L5"/>
<keyword evidence="2" id="KW-1185">Reference proteome</keyword>
<evidence type="ECO:0000313" key="2">
    <source>
        <dbReference type="Proteomes" id="UP001143328"/>
    </source>
</evidence>
<evidence type="ECO:0000313" key="1">
    <source>
        <dbReference type="EMBL" id="GLK90004.1"/>
    </source>
</evidence>
<reference evidence="1" key="2">
    <citation type="submission" date="2023-01" db="EMBL/GenBank/DDBJ databases">
        <authorList>
            <person name="Sun Q."/>
            <person name="Evtushenko L."/>
        </authorList>
    </citation>
    <scope>NUCLEOTIDE SEQUENCE</scope>
    <source>
        <strain evidence="1">VKM B-2935</strain>
    </source>
</reference>
<organism evidence="1 2">
    <name type="scientific">Pseudomonas turukhanskensis</name>
    <dbReference type="NCBI Taxonomy" id="1806536"/>
    <lineage>
        <taxon>Bacteria</taxon>
        <taxon>Pseudomonadati</taxon>
        <taxon>Pseudomonadota</taxon>
        <taxon>Gammaproteobacteria</taxon>
        <taxon>Pseudomonadales</taxon>
        <taxon>Pseudomonadaceae</taxon>
        <taxon>Pseudomonas</taxon>
    </lineage>
</organism>